<dbReference type="AlphaFoldDB" id="A0A9N8EVK9"/>
<gene>
    <name evidence="1" type="ORF">SEMRO_2114_G315100.1</name>
</gene>
<comment type="caution">
    <text evidence="1">The sequence shown here is derived from an EMBL/GenBank/DDBJ whole genome shotgun (WGS) entry which is preliminary data.</text>
</comment>
<protein>
    <submittedName>
        <fullName evidence="1">Uncharacterized protein</fullName>
    </submittedName>
</protein>
<evidence type="ECO:0000313" key="2">
    <source>
        <dbReference type="Proteomes" id="UP001153069"/>
    </source>
</evidence>
<accession>A0A9N8EVK9</accession>
<dbReference type="EMBL" id="CAICTM010002112">
    <property type="protein sequence ID" value="CAB9527957.1"/>
    <property type="molecule type" value="Genomic_DNA"/>
</dbReference>
<evidence type="ECO:0000313" key="1">
    <source>
        <dbReference type="EMBL" id="CAB9527957.1"/>
    </source>
</evidence>
<keyword evidence="2" id="KW-1185">Reference proteome</keyword>
<reference evidence="1" key="1">
    <citation type="submission" date="2020-06" db="EMBL/GenBank/DDBJ databases">
        <authorList>
            <consortium name="Plant Systems Biology data submission"/>
        </authorList>
    </citation>
    <scope>NUCLEOTIDE SEQUENCE</scope>
    <source>
        <strain evidence="1">D6</strain>
    </source>
</reference>
<organism evidence="1 2">
    <name type="scientific">Seminavis robusta</name>
    <dbReference type="NCBI Taxonomy" id="568900"/>
    <lineage>
        <taxon>Eukaryota</taxon>
        <taxon>Sar</taxon>
        <taxon>Stramenopiles</taxon>
        <taxon>Ochrophyta</taxon>
        <taxon>Bacillariophyta</taxon>
        <taxon>Bacillariophyceae</taxon>
        <taxon>Bacillariophycidae</taxon>
        <taxon>Naviculales</taxon>
        <taxon>Naviculaceae</taxon>
        <taxon>Seminavis</taxon>
    </lineage>
</organism>
<name>A0A9N8EVK9_9STRA</name>
<proteinExistence type="predicted"/>
<dbReference type="Proteomes" id="UP001153069">
    <property type="component" value="Unassembled WGS sequence"/>
</dbReference>
<sequence>MTTTILLFLRRPPSPSPSSSGSPRARLVHTQDLPTSILPRSNSWNDPAIMQSDSTSAVAASRFRSTLQDSQLHGLSAKYTAPSNLSDSFSDLLAKSIRSGPHTRAWFRTEAYNLMLPVTLEVFSSSPSSARLADAVHGSFSDLSLFCIT</sequence>